<feature type="transmembrane region" description="Helical" evidence="11">
    <location>
        <begin position="212"/>
        <end position="233"/>
    </location>
</feature>
<dbReference type="InterPro" id="IPR044726">
    <property type="entry name" value="ABCC_6TM_D2"/>
</dbReference>
<comment type="subcellular location">
    <subcellularLocation>
        <location evidence="1">Membrane</location>
        <topology evidence="1">Multi-pass membrane protein</topology>
    </subcellularLocation>
</comment>
<dbReference type="GO" id="GO:0016887">
    <property type="term" value="F:ATP hydrolysis activity"/>
    <property type="evidence" value="ECO:0007669"/>
    <property type="project" value="InterPro"/>
</dbReference>
<evidence type="ECO:0000256" key="8">
    <source>
        <dbReference type="ARBA" id="ARBA00022989"/>
    </source>
</evidence>
<dbReference type="FunFam" id="3.40.50.300:FF:000508">
    <property type="entry name" value="ABC transporter C family member 5"/>
    <property type="match status" value="1"/>
</dbReference>
<protein>
    <submittedName>
        <fullName evidence="14">ATP-binding cassette transporter, subfamily C, member 17, SmABCC17</fullName>
    </submittedName>
</protein>
<evidence type="ECO:0000256" key="5">
    <source>
        <dbReference type="ARBA" id="ARBA00022737"/>
    </source>
</evidence>
<dbReference type="InterPro" id="IPR050173">
    <property type="entry name" value="ABC_transporter_C-like"/>
</dbReference>
<feature type="domain" description="ABC transporter" evidence="12">
    <location>
        <begin position="419"/>
        <end position="649"/>
    </location>
</feature>
<dbReference type="PROSITE" id="PS50893">
    <property type="entry name" value="ABC_TRANSPORTER_2"/>
    <property type="match status" value="2"/>
</dbReference>
<dbReference type="PROSITE" id="PS50929">
    <property type="entry name" value="ABC_TM1F"/>
    <property type="match status" value="2"/>
</dbReference>
<comment type="similarity">
    <text evidence="2">Belongs to the ABC transporter superfamily. ABCC family. Conjugate transporter (TC 3.A.1.208) subfamily.</text>
</comment>
<evidence type="ECO:0000256" key="2">
    <source>
        <dbReference type="ARBA" id="ARBA00009726"/>
    </source>
</evidence>
<keyword evidence="7 14" id="KW-0067">ATP-binding</keyword>
<accession>D8RAN1</accession>
<dbReference type="InterPro" id="IPR017871">
    <property type="entry name" value="ABC_transporter-like_CS"/>
</dbReference>
<dbReference type="Pfam" id="PF00005">
    <property type="entry name" value="ABC_tran"/>
    <property type="match status" value="2"/>
</dbReference>
<feature type="transmembrane region" description="Helical" evidence="11">
    <location>
        <begin position="754"/>
        <end position="776"/>
    </location>
</feature>
<evidence type="ECO:0000256" key="7">
    <source>
        <dbReference type="ARBA" id="ARBA00022840"/>
    </source>
</evidence>
<dbReference type="Gene3D" id="1.20.1560.10">
    <property type="entry name" value="ABC transporter type 1, transmembrane domain"/>
    <property type="match status" value="2"/>
</dbReference>
<evidence type="ECO:0000256" key="6">
    <source>
        <dbReference type="ARBA" id="ARBA00022741"/>
    </source>
</evidence>
<sequence length="1276" mass="140647">MDSSSLRESLIDEDPVRSGKGGYDHAGFLAKLTLSWLNPLLHLGSSRHLEAADIPALGHGDSADALLEELRSRGGDAEKIVEGGRKDIFVALLRCHWRLIFLTGLLALVRTLAISAGPIFLYLFVDSIARRDFNPSNGFLVILGLVAVKATQSIAHRHWSFQSRRLGVKARASVCAAVYDKILKISSKARQRHSGGEIVSYMGVDSYRLGEFSWWIHYSWACILQLLIAVLVLVKIAKLATLATLLVLLVTFFVQIPFSRNLQLAQTNLMIAQDERLRRTAEVLNSVKIIKLQAWEEEFKKMIDACREKELRWTKSMHVGRSKNVMIFWLSYATALSLTLIAYVWLGYELNAAAIFTIFSAFANTQEPVRYIADVLASMSQAIVSIKRLQIFFQDDETGDESTSVGTTRAAGMDSAVRIRIHGPATFAWDFDHSSPSSHCKKSLSGVNLSIRSGQKVAVCGAVGSGKSSLLCAMLGEIPKITGEVQVNGTVAYVSQVAWIQSGTIRDNILFGKIMVEESYSKVIRACALERDLETFPLGDLTEIGERGLNLSGGQKQRIQLARAVYNDADIYLLDDPFSAVDAQTAATLFHECVMKSLRNKTVVLVTHQVEFLPALDVVVVMEGGTIEQLGSYEELLKTGLTLEKLVNAHHDTLSNALSKSSDDGGKSTGVTNTPADSNDESTNQTQTAQLTEDEEKEFGDLGLQPYKDYLSISKGHVLFGFDLLLQVGLVAGQVTGGLWLAYQVTKPGIDGPYVAYGYTIIAYVTSLFLLVRLFVHLALGLKASRSIYSGLMTSLFRAPMSFFDSTPTGRILTRASSDMSIVDVDVFMAGHILIQFVFDFPGVMVVLGLVLWPSLLVVIPMLWMILKIEAFYRTSAQEMMRLNAMTKAPILNLVGETVRGAVTIRAFKMKERFVQRCVELINKDSSIYLHTNAAIEWLILRVEACGLILLLVFGVGLNLDPSLTPGLAGVGLAYGLMINVSLVFMSQWYCQMASHIVSVERIKQYMDIPVEPPAIVEHNRPPKAWPSHGEIVFQNLQIKYRPDLPLVLRGISCKMEGGKRIGVVGRTGSGKSTLISAIFRLVDPAGGTILIDGIDICSIGLHDLRSKLGIIPQEPTLFRGTIRTNLDPLGKYSDLDIWEALEKCQMAKEIHSMANQLDSSVSDEGGNWSAGQRQLFCLGRVLLKRTRVLVLDEATASIDSSTDAVLQRVIREEFATCTVVTVAHRIPTVIDCDMVLTLQDGVLLEFQPPEVLLQDRGSGFAKLVAEYWAQRSHRN</sequence>
<evidence type="ECO:0000259" key="12">
    <source>
        <dbReference type="PROSITE" id="PS50893"/>
    </source>
</evidence>
<dbReference type="GO" id="GO:0016020">
    <property type="term" value="C:membrane"/>
    <property type="evidence" value="ECO:0007669"/>
    <property type="project" value="UniProtKB-SubCell"/>
</dbReference>
<dbReference type="PANTHER" id="PTHR24223:SF108">
    <property type="entry name" value="ABC TRANSPORTER C FAMILY MEMBER 8"/>
    <property type="match status" value="1"/>
</dbReference>
<dbReference type="FunFam" id="1.20.1560.10:FF:000003">
    <property type="entry name" value="ABC transporter C family member 10"/>
    <property type="match status" value="1"/>
</dbReference>
<dbReference type="FunFam" id="3.40.50.300:FF:000169">
    <property type="entry name" value="ABC transporter C family member 3"/>
    <property type="match status" value="1"/>
</dbReference>
<proteinExistence type="inferred from homology"/>
<dbReference type="CDD" id="cd03244">
    <property type="entry name" value="ABCC_MRP_domain2"/>
    <property type="match status" value="1"/>
</dbReference>
<dbReference type="GO" id="GO:0055085">
    <property type="term" value="P:transmembrane transport"/>
    <property type="evidence" value="ECO:0000318"/>
    <property type="project" value="GO_Central"/>
</dbReference>
<evidence type="ECO:0000256" key="11">
    <source>
        <dbReference type="SAM" id="Phobius"/>
    </source>
</evidence>
<evidence type="ECO:0000256" key="10">
    <source>
        <dbReference type="SAM" id="MobiDB-lite"/>
    </source>
</evidence>
<dbReference type="SMART" id="SM00382">
    <property type="entry name" value="AAA"/>
    <property type="match status" value="2"/>
</dbReference>
<dbReference type="HOGENOM" id="CLU_000604_27_3_1"/>
<dbReference type="InterPro" id="IPR011527">
    <property type="entry name" value="ABC1_TM_dom"/>
</dbReference>
<feature type="transmembrane region" description="Helical" evidence="11">
    <location>
        <begin position="964"/>
        <end position="986"/>
    </location>
</feature>
<dbReference type="FunFam" id="1.20.1560.10:FF:000002">
    <property type="entry name" value="ABC transporter C family member 5"/>
    <property type="match status" value="1"/>
</dbReference>
<keyword evidence="5" id="KW-0677">Repeat</keyword>
<dbReference type="GO" id="GO:0140359">
    <property type="term" value="F:ABC-type transporter activity"/>
    <property type="evidence" value="ECO:0000318"/>
    <property type="project" value="GO_Central"/>
</dbReference>
<keyword evidence="3" id="KW-0813">Transport</keyword>
<dbReference type="Gramene" id="EFJ30651">
    <property type="protein sequence ID" value="EFJ30651"/>
    <property type="gene ID" value="SELMODRAFT_169678"/>
</dbReference>
<dbReference type="AlphaFoldDB" id="D8RAN1"/>
<feature type="compositionally biased region" description="Polar residues" evidence="10">
    <location>
        <begin position="669"/>
        <end position="691"/>
    </location>
</feature>
<dbReference type="Pfam" id="PF00664">
    <property type="entry name" value="ABC_membrane"/>
    <property type="match status" value="2"/>
</dbReference>
<feature type="transmembrane region" description="Helical" evidence="11">
    <location>
        <begin position="939"/>
        <end position="958"/>
    </location>
</feature>
<evidence type="ECO:0000259" key="13">
    <source>
        <dbReference type="PROSITE" id="PS50929"/>
    </source>
</evidence>
<feature type="transmembrane region" description="Helical" evidence="11">
    <location>
        <begin position="718"/>
        <end position="742"/>
    </location>
</feature>
<keyword evidence="8 11" id="KW-1133">Transmembrane helix</keyword>
<dbReference type="GO" id="GO:0005524">
    <property type="term" value="F:ATP binding"/>
    <property type="evidence" value="ECO:0007669"/>
    <property type="project" value="UniProtKB-KW"/>
</dbReference>
<evidence type="ECO:0000256" key="9">
    <source>
        <dbReference type="ARBA" id="ARBA00023136"/>
    </source>
</evidence>
<dbReference type="Proteomes" id="UP000001514">
    <property type="component" value="Unassembled WGS sequence"/>
</dbReference>
<dbReference type="PANTHER" id="PTHR24223">
    <property type="entry name" value="ATP-BINDING CASSETTE SUB-FAMILY C"/>
    <property type="match status" value="1"/>
</dbReference>
<feature type="domain" description="ABC transporter" evidence="12">
    <location>
        <begin position="1032"/>
        <end position="1266"/>
    </location>
</feature>
<feature type="transmembrane region" description="Helical" evidence="11">
    <location>
        <begin position="325"/>
        <end position="346"/>
    </location>
</feature>
<feature type="transmembrane region" description="Helical" evidence="11">
    <location>
        <begin position="845"/>
        <end position="867"/>
    </location>
</feature>
<dbReference type="InterPro" id="IPR044746">
    <property type="entry name" value="ABCC_6TM_D1"/>
</dbReference>
<dbReference type="InterPro" id="IPR027417">
    <property type="entry name" value="P-loop_NTPase"/>
</dbReference>
<evidence type="ECO:0000256" key="3">
    <source>
        <dbReference type="ARBA" id="ARBA00022448"/>
    </source>
</evidence>
<dbReference type="CDD" id="cd03250">
    <property type="entry name" value="ABCC_MRP_domain1"/>
    <property type="match status" value="1"/>
</dbReference>
<organism evidence="15">
    <name type="scientific">Selaginella moellendorffii</name>
    <name type="common">Spikemoss</name>
    <dbReference type="NCBI Taxonomy" id="88036"/>
    <lineage>
        <taxon>Eukaryota</taxon>
        <taxon>Viridiplantae</taxon>
        <taxon>Streptophyta</taxon>
        <taxon>Embryophyta</taxon>
        <taxon>Tracheophyta</taxon>
        <taxon>Lycopodiopsida</taxon>
        <taxon>Selaginellales</taxon>
        <taxon>Selaginellaceae</taxon>
        <taxon>Selaginella</taxon>
    </lineage>
</organism>
<dbReference type="Gene3D" id="3.40.50.300">
    <property type="entry name" value="P-loop containing nucleotide triphosphate hydrolases"/>
    <property type="match status" value="2"/>
</dbReference>
<feature type="transmembrane region" description="Helical" evidence="11">
    <location>
        <begin position="239"/>
        <end position="258"/>
    </location>
</feature>
<dbReference type="CDD" id="cd18580">
    <property type="entry name" value="ABC_6TM_ABCC_D2"/>
    <property type="match status" value="1"/>
</dbReference>
<evidence type="ECO:0000313" key="15">
    <source>
        <dbReference type="Proteomes" id="UP000001514"/>
    </source>
</evidence>
<gene>
    <name evidence="14" type="primary">SmABCC17</name>
    <name evidence="14" type="ORF">SELMODRAFT_169678</name>
</gene>
<feature type="domain" description="ABC transmembrane type-1" evidence="13">
    <location>
        <begin position="101"/>
        <end position="381"/>
    </location>
</feature>
<dbReference type="PROSITE" id="PS00211">
    <property type="entry name" value="ABC_TRANSPORTER_1"/>
    <property type="match status" value="1"/>
</dbReference>
<dbReference type="InterPro" id="IPR003439">
    <property type="entry name" value="ABC_transporter-like_ATP-bd"/>
</dbReference>
<keyword evidence="6" id="KW-0547">Nucleotide-binding</keyword>
<dbReference type="InParanoid" id="D8RAN1"/>
<keyword evidence="4 11" id="KW-0812">Transmembrane</keyword>
<feature type="transmembrane region" description="Helical" evidence="11">
    <location>
        <begin position="99"/>
        <end position="125"/>
    </location>
</feature>
<reference evidence="14 15" key="1">
    <citation type="journal article" date="2011" name="Science">
        <title>The Selaginella genome identifies genetic changes associated with the evolution of vascular plants.</title>
        <authorList>
            <person name="Banks J.A."/>
            <person name="Nishiyama T."/>
            <person name="Hasebe M."/>
            <person name="Bowman J.L."/>
            <person name="Gribskov M."/>
            <person name="dePamphilis C."/>
            <person name="Albert V.A."/>
            <person name="Aono N."/>
            <person name="Aoyama T."/>
            <person name="Ambrose B.A."/>
            <person name="Ashton N.W."/>
            <person name="Axtell M.J."/>
            <person name="Barker E."/>
            <person name="Barker M.S."/>
            <person name="Bennetzen J.L."/>
            <person name="Bonawitz N.D."/>
            <person name="Chapple C."/>
            <person name="Cheng C."/>
            <person name="Correa L.G."/>
            <person name="Dacre M."/>
            <person name="DeBarry J."/>
            <person name="Dreyer I."/>
            <person name="Elias M."/>
            <person name="Engstrom E.M."/>
            <person name="Estelle M."/>
            <person name="Feng L."/>
            <person name="Finet C."/>
            <person name="Floyd S.K."/>
            <person name="Frommer W.B."/>
            <person name="Fujita T."/>
            <person name="Gramzow L."/>
            <person name="Gutensohn M."/>
            <person name="Harholt J."/>
            <person name="Hattori M."/>
            <person name="Heyl A."/>
            <person name="Hirai T."/>
            <person name="Hiwatashi Y."/>
            <person name="Ishikawa M."/>
            <person name="Iwata M."/>
            <person name="Karol K.G."/>
            <person name="Koehler B."/>
            <person name="Kolukisaoglu U."/>
            <person name="Kubo M."/>
            <person name="Kurata T."/>
            <person name="Lalonde S."/>
            <person name="Li K."/>
            <person name="Li Y."/>
            <person name="Litt A."/>
            <person name="Lyons E."/>
            <person name="Manning G."/>
            <person name="Maruyama T."/>
            <person name="Michael T.P."/>
            <person name="Mikami K."/>
            <person name="Miyazaki S."/>
            <person name="Morinaga S."/>
            <person name="Murata T."/>
            <person name="Mueller-Roeber B."/>
            <person name="Nelson D.R."/>
            <person name="Obara M."/>
            <person name="Oguri Y."/>
            <person name="Olmstead R.G."/>
            <person name="Onodera N."/>
            <person name="Petersen B.L."/>
            <person name="Pils B."/>
            <person name="Prigge M."/>
            <person name="Rensing S.A."/>
            <person name="Riano-Pachon D.M."/>
            <person name="Roberts A.W."/>
            <person name="Sato Y."/>
            <person name="Scheller H.V."/>
            <person name="Schulz B."/>
            <person name="Schulz C."/>
            <person name="Shakirov E.V."/>
            <person name="Shibagaki N."/>
            <person name="Shinohara N."/>
            <person name="Shippen D.E."/>
            <person name="Soerensen I."/>
            <person name="Sotooka R."/>
            <person name="Sugimoto N."/>
            <person name="Sugita M."/>
            <person name="Sumikawa N."/>
            <person name="Tanurdzic M."/>
            <person name="Theissen G."/>
            <person name="Ulvskov P."/>
            <person name="Wakazuki S."/>
            <person name="Weng J.K."/>
            <person name="Willats W.W."/>
            <person name="Wipf D."/>
            <person name="Wolf P.G."/>
            <person name="Yang L."/>
            <person name="Zimmer A.D."/>
            <person name="Zhu Q."/>
            <person name="Mitros T."/>
            <person name="Hellsten U."/>
            <person name="Loque D."/>
            <person name="Otillar R."/>
            <person name="Salamov A."/>
            <person name="Schmutz J."/>
            <person name="Shapiro H."/>
            <person name="Lindquist E."/>
            <person name="Lucas S."/>
            <person name="Rokhsar D."/>
            <person name="Grigoriev I.V."/>
        </authorList>
    </citation>
    <scope>NUCLEOTIDE SEQUENCE [LARGE SCALE GENOMIC DNA]</scope>
</reference>
<dbReference type="CDD" id="cd18579">
    <property type="entry name" value="ABC_6TM_ABCC_D1"/>
    <property type="match status" value="1"/>
</dbReference>
<dbReference type="EMBL" id="GL377575">
    <property type="protein sequence ID" value="EFJ30651.1"/>
    <property type="molecule type" value="Genomic_DNA"/>
</dbReference>
<keyword evidence="9 11" id="KW-0472">Membrane</keyword>
<name>D8RAN1_SELML</name>
<dbReference type="SUPFAM" id="SSF90123">
    <property type="entry name" value="ABC transporter transmembrane region"/>
    <property type="match status" value="2"/>
</dbReference>
<evidence type="ECO:0000256" key="1">
    <source>
        <dbReference type="ARBA" id="ARBA00004141"/>
    </source>
</evidence>
<feature type="region of interest" description="Disordered" evidence="10">
    <location>
        <begin position="657"/>
        <end position="695"/>
    </location>
</feature>
<dbReference type="InterPro" id="IPR003593">
    <property type="entry name" value="AAA+_ATPase"/>
</dbReference>
<feature type="domain" description="ABC transmembrane type-1" evidence="13">
    <location>
        <begin position="724"/>
        <end position="995"/>
    </location>
</feature>
<evidence type="ECO:0000313" key="14">
    <source>
        <dbReference type="EMBL" id="EFJ30651.1"/>
    </source>
</evidence>
<dbReference type="InterPro" id="IPR036640">
    <property type="entry name" value="ABC1_TM_sf"/>
</dbReference>
<dbReference type="eggNOG" id="KOG0054">
    <property type="taxonomic scope" value="Eukaryota"/>
</dbReference>
<evidence type="ECO:0000256" key="4">
    <source>
        <dbReference type="ARBA" id="ARBA00022692"/>
    </source>
</evidence>
<keyword evidence="15" id="KW-1185">Reference proteome</keyword>
<feature type="transmembrane region" description="Helical" evidence="11">
    <location>
        <begin position="137"/>
        <end position="155"/>
    </location>
</feature>
<dbReference type="KEGG" id="smo:SELMODRAFT_169678"/>
<dbReference type="SUPFAM" id="SSF52540">
    <property type="entry name" value="P-loop containing nucleoside triphosphate hydrolases"/>
    <property type="match status" value="2"/>
</dbReference>